<evidence type="ECO:0000313" key="2">
    <source>
        <dbReference type="Proteomes" id="UP000196158"/>
    </source>
</evidence>
<evidence type="ECO:0000313" key="1">
    <source>
        <dbReference type="EMBL" id="SMN18344.1"/>
    </source>
</evidence>
<proteinExistence type="predicted"/>
<sequence>MLFFFIIFLAYEISRLWGFPCIILQYIITAISNSGSYLSSSFLLKLFFFSYSFSSLSPTPSLPPSFTAPPPSFAGVIPKFSSTTKYLWCFGGFFAEQRYRLRWAAQRRRSSERAVIFQCKIRRFLPLRHWVLNFNSKYASLLFDRTLVSVSNLCLIFM</sequence>
<organism evidence="1 2">
    <name type="scientific">Maudiozyma saulgeensis</name>
    <dbReference type="NCBI Taxonomy" id="1789683"/>
    <lineage>
        <taxon>Eukaryota</taxon>
        <taxon>Fungi</taxon>
        <taxon>Dikarya</taxon>
        <taxon>Ascomycota</taxon>
        <taxon>Saccharomycotina</taxon>
        <taxon>Saccharomycetes</taxon>
        <taxon>Saccharomycetales</taxon>
        <taxon>Saccharomycetaceae</taxon>
        <taxon>Maudiozyma</taxon>
    </lineage>
</organism>
<dbReference type="AlphaFoldDB" id="A0A1X7QYP6"/>
<dbReference type="Proteomes" id="UP000196158">
    <property type="component" value="Unassembled WGS sequence"/>
</dbReference>
<name>A0A1X7QYP6_9SACH</name>
<accession>A0A1X7QYP6</accession>
<protein>
    <submittedName>
        <fullName evidence="1">Uncharacterized protein</fullName>
    </submittedName>
</protein>
<keyword evidence="2" id="KW-1185">Reference proteome</keyword>
<gene>
    <name evidence="1" type="ORF">KASA_0Q08074G</name>
</gene>
<dbReference type="EMBL" id="FXLY01000002">
    <property type="protein sequence ID" value="SMN18344.1"/>
    <property type="molecule type" value="Genomic_DNA"/>
</dbReference>
<reference evidence="1 2" key="1">
    <citation type="submission" date="2017-04" db="EMBL/GenBank/DDBJ databases">
        <authorList>
            <person name="Afonso C.L."/>
            <person name="Miller P.J."/>
            <person name="Scott M.A."/>
            <person name="Spackman E."/>
            <person name="Goraichik I."/>
            <person name="Dimitrov K.M."/>
            <person name="Suarez D.L."/>
            <person name="Swayne D.E."/>
        </authorList>
    </citation>
    <scope>NUCLEOTIDE SEQUENCE [LARGE SCALE GENOMIC DNA]</scope>
</reference>